<dbReference type="PROSITE" id="PS51892">
    <property type="entry name" value="SUBTILASE"/>
    <property type="match status" value="1"/>
</dbReference>
<feature type="domain" description="Peptidase S8/S53" evidence="5">
    <location>
        <begin position="109"/>
        <end position="478"/>
    </location>
</feature>
<keyword evidence="7" id="KW-1185">Reference proteome</keyword>
<evidence type="ECO:0000313" key="6">
    <source>
        <dbReference type="EMBL" id="ALU12574.1"/>
    </source>
</evidence>
<evidence type="ECO:0000256" key="3">
    <source>
        <dbReference type="ARBA" id="ARBA00022801"/>
    </source>
</evidence>
<evidence type="ECO:0000256" key="2">
    <source>
        <dbReference type="ARBA" id="ARBA00022670"/>
    </source>
</evidence>
<name>A0A0U3EB80_9CREN</name>
<evidence type="ECO:0000313" key="7">
    <source>
        <dbReference type="Proteomes" id="UP000060778"/>
    </source>
</evidence>
<keyword evidence="3" id="KW-0378">Hydrolase</keyword>
<dbReference type="Proteomes" id="UP000060778">
    <property type="component" value="Chromosome"/>
</dbReference>
<dbReference type="InterPro" id="IPR023828">
    <property type="entry name" value="Peptidase_S8_Ser-AS"/>
</dbReference>
<reference evidence="6 7" key="1">
    <citation type="submission" date="2013-11" db="EMBL/GenBank/DDBJ databases">
        <title>Comparative genomics of Ignicoccus.</title>
        <authorList>
            <person name="Podar M."/>
        </authorList>
    </citation>
    <scope>NUCLEOTIDE SEQUENCE [LARGE SCALE GENOMIC DNA]</scope>
    <source>
        <strain evidence="6 7">DSM 13165</strain>
    </source>
</reference>
<dbReference type="GeneID" id="30680444"/>
<dbReference type="PANTHER" id="PTHR43806">
    <property type="entry name" value="PEPTIDASE S8"/>
    <property type="match status" value="1"/>
</dbReference>
<dbReference type="Pfam" id="PF00082">
    <property type="entry name" value="Peptidase_S8"/>
    <property type="match status" value="1"/>
</dbReference>
<dbReference type="InterPro" id="IPR036852">
    <property type="entry name" value="Peptidase_S8/S53_dom_sf"/>
</dbReference>
<sequence>MVNSYKIVYTGGDLANKAIVICNKEMRVVPEAQLDVIAKASESNCVPEVIRVYSLSIVLPEENDIKEALPYVSEGPISDSETPWQLDEDHMNVTSLLEAGPESSREIGVIVIDTGIARNLPEPIRSAIDYENGVALTTFIDHLISNGVCDDSGQVRFSNETYIQTDLGTYYQLPTTVTFKYCLKKFQSSNVTAIYLQAMNVSDQVGHGTFVASQIVGEFEGVYKYLFEGAPYIGQISGTELVSKVFTGIAPPSIGVKVRIIPIKADFLEIWIDGVYSTLDEYLNNASRTEGGKVYLDNSFLHGGAFDDYTLEEASRVAVQLAREGKAKVVNMSLGRWRNSRDDLENSCRSIIDPMVRNGLTVVVAAGNEGRDIKAYNGVHDEYEWPAQCEGVIPVSAFEVTNGLASFSNYDPATFAAPGGLVLGIYTASSYLGGSISGEPVYGYVESENSEKFVLAFSSGTSYAAPEVAGAIAYLYALNFTLDDIKKHARDVGLRGFDKYSGYGYPALGDYIGAANEAQDAAITTETVTVTLTPDASDMEIPAIWLGSPLFVKVVRRLRKGKSSVN</sequence>
<dbReference type="Gene3D" id="3.40.50.200">
    <property type="entry name" value="Peptidase S8/S53 domain"/>
    <property type="match status" value="1"/>
</dbReference>
<comment type="similarity">
    <text evidence="1">Belongs to the peptidase S8 family.</text>
</comment>
<dbReference type="InterPro" id="IPR000209">
    <property type="entry name" value="Peptidase_S8/S53_dom"/>
</dbReference>
<dbReference type="InterPro" id="IPR050131">
    <property type="entry name" value="Peptidase_S8_subtilisin-like"/>
</dbReference>
<dbReference type="GO" id="GO:0004252">
    <property type="term" value="F:serine-type endopeptidase activity"/>
    <property type="evidence" value="ECO:0007669"/>
    <property type="project" value="InterPro"/>
</dbReference>
<accession>A0A0U3EB80</accession>
<dbReference type="GO" id="GO:0006508">
    <property type="term" value="P:proteolysis"/>
    <property type="evidence" value="ECO:0007669"/>
    <property type="project" value="UniProtKB-KW"/>
</dbReference>
<organism evidence="6 7">
    <name type="scientific">Ignicoccus islandicus DSM 13165</name>
    <dbReference type="NCBI Taxonomy" id="940295"/>
    <lineage>
        <taxon>Archaea</taxon>
        <taxon>Thermoproteota</taxon>
        <taxon>Thermoprotei</taxon>
        <taxon>Desulfurococcales</taxon>
        <taxon>Desulfurococcaceae</taxon>
        <taxon>Ignicoccus</taxon>
    </lineage>
</organism>
<keyword evidence="4" id="KW-0720">Serine protease</keyword>
<dbReference type="RefSeq" id="WP_157058775.1">
    <property type="nucleotide sequence ID" value="NZ_CP006867.1"/>
</dbReference>
<dbReference type="AlphaFoldDB" id="A0A0U3EB80"/>
<keyword evidence="2" id="KW-0645">Protease</keyword>
<dbReference type="PANTHER" id="PTHR43806:SF11">
    <property type="entry name" value="CEREVISIN-RELATED"/>
    <property type="match status" value="1"/>
</dbReference>
<evidence type="ECO:0000256" key="1">
    <source>
        <dbReference type="ARBA" id="ARBA00011073"/>
    </source>
</evidence>
<protein>
    <recommendedName>
        <fullName evidence="5">Peptidase S8/S53 domain-containing protein</fullName>
    </recommendedName>
</protein>
<evidence type="ECO:0000259" key="5">
    <source>
        <dbReference type="Pfam" id="PF00082"/>
    </source>
</evidence>
<dbReference type="PRINTS" id="PR00723">
    <property type="entry name" value="SUBTILISIN"/>
</dbReference>
<dbReference type="OrthoDB" id="341609at2157"/>
<evidence type="ECO:0000256" key="4">
    <source>
        <dbReference type="ARBA" id="ARBA00022825"/>
    </source>
</evidence>
<dbReference type="PROSITE" id="PS00138">
    <property type="entry name" value="SUBTILASE_SER"/>
    <property type="match status" value="1"/>
</dbReference>
<dbReference type="STRING" id="940295.EYM_05300"/>
<dbReference type="SUPFAM" id="SSF52743">
    <property type="entry name" value="Subtilisin-like"/>
    <property type="match status" value="1"/>
</dbReference>
<gene>
    <name evidence="6" type="ORF">EYM_05300</name>
</gene>
<dbReference type="KEGG" id="iis:EYM_05300"/>
<dbReference type="InterPro" id="IPR015500">
    <property type="entry name" value="Peptidase_S8_subtilisin-rel"/>
</dbReference>
<dbReference type="EMBL" id="CP006867">
    <property type="protein sequence ID" value="ALU12574.1"/>
    <property type="molecule type" value="Genomic_DNA"/>
</dbReference>
<proteinExistence type="inferred from homology"/>